<protein>
    <submittedName>
        <fullName evidence="1">Phage tail protein</fullName>
    </submittedName>
</protein>
<organism evidence="1 2">
    <name type="scientific">Lonsdalea populi</name>
    <dbReference type="NCBI Taxonomy" id="1172565"/>
    <lineage>
        <taxon>Bacteria</taxon>
        <taxon>Pseudomonadati</taxon>
        <taxon>Pseudomonadota</taxon>
        <taxon>Gammaproteobacteria</taxon>
        <taxon>Enterobacterales</taxon>
        <taxon>Pectobacteriaceae</taxon>
        <taxon>Lonsdalea</taxon>
    </lineage>
</organism>
<accession>A0ABX9EPV2</accession>
<dbReference type="Pfam" id="PF06891">
    <property type="entry name" value="P2_Phage_GpR"/>
    <property type="match status" value="1"/>
</dbReference>
<dbReference type="InterPro" id="IPR009678">
    <property type="entry name" value="Phage_tail_completion_R"/>
</dbReference>
<reference evidence="1 2" key="1">
    <citation type="submission" date="2016-02" db="EMBL/GenBank/DDBJ databases">
        <title>Species-wide whole genome sequencing reveals diversity, host range in Lonsdalea quercina.</title>
        <authorList>
            <person name="Li Y."/>
        </authorList>
    </citation>
    <scope>NUCLEOTIDE SEQUENCE [LARGE SCALE GENOMIC DNA]</scope>
    <source>
        <strain evidence="1 2">CFCC 12721</strain>
    </source>
</reference>
<proteinExistence type="predicted"/>
<dbReference type="EMBL" id="LUSW01000014">
    <property type="protein sequence ID" value="RAT34734.1"/>
    <property type="molecule type" value="Genomic_DNA"/>
</dbReference>
<name>A0ABX9EPV2_9GAMM</name>
<keyword evidence="2" id="KW-1185">Reference proteome</keyword>
<dbReference type="RefSeq" id="WP_112092821.1">
    <property type="nucleotide sequence ID" value="NZ_LUSR01000027.1"/>
</dbReference>
<gene>
    <name evidence="1" type="ORF">AU492_07900</name>
</gene>
<dbReference type="Proteomes" id="UP000250186">
    <property type="component" value="Unassembled WGS sequence"/>
</dbReference>
<sequence length="143" mass="15889">MQKPQSLRRALTEAVPAISANPECLHLFIDNGAVISTLAPSLSWEYRYTLNMVITDFAGDQNLLMAPILHWLREHQPDALASADSRDPALSFEVDILNHQSCDLSINLKLTERVLISERDGAQMVAAIPEPAPFEECWTVPHG</sequence>
<evidence type="ECO:0000313" key="1">
    <source>
        <dbReference type="EMBL" id="RAT34734.1"/>
    </source>
</evidence>
<comment type="caution">
    <text evidence="1">The sequence shown here is derived from an EMBL/GenBank/DDBJ whole genome shotgun (WGS) entry which is preliminary data.</text>
</comment>
<evidence type="ECO:0000313" key="2">
    <source>
        <dbReference type="Proteomes" id="UP000250186"/>
    </source>
</evidence>